<name>A0A1U7CK99_9BACT</name>
<comment type="pathway">
    <text evidence="1">Cofactor biosynthesis; thiamine diphosphate biosynthesis.</text>
</comment>
<dbReference type="GO" id="GO:0043799">
    <property type="term" value="F:glycine oxidase activity"/>
    <property type="evidence" value="ECO:0007669"/>
    <property type="project" value="UniProtKB-EC"/>
</dbReference>
<evidence type="ECO:0000313" key="6">
    <source>
        <dbReference type="Proteomes" id="UP000186309"/>
    </source>
</evidence>
<dbReference type="Gene3D" id="3.30.9.10">
    <property type="entry name" value="D-Amino Acid Oxidase, subunit A, domain 2"/>
    <property type="match status" value="1"/>
</dbReference>
<evidence type="ECO:0000256" key="3">
    <source>
        <dbReference type="ARBA" id="ARBA00023002"/>
    </source>
</evidence>
<sequence length="380" mass="41195">MARYEVVIVGGGVIGLSIGYALARSGVSCVILDRTELGREASWAGAGMLPPQSEPRPGPIHPSVELRSWSARLYPEWSAALLDETGIDNGYRRTGGVDVAWTEAEEQALRTTAGRWRVEGIAFERLAAGDFGRVEPALNPELRLVYFLPDRAQVRNPRHLRALAVAFTGRGGVIRANCAVEGFIARGDRVVEVRTEAGAFQADQVIVAAGAWSGRLLDALGVHAPTPPLKGQLVLLRGDRPLLRRIVEHGKTYLVPRDDDRILVGATEEDAGFDVLPTADAFRALTEAAVRLCPELKEARVEATWTGLRPGSFDTRPYIGLVPGYRNVVVASGHKRAGLQLSPATAELAVDLVLGRPPRIDLAHFRIDREPSTGDDVFRS</sequence>
<dbReference type="GO" id="GO:0009229">
    <property type="term" value="P:thiamine diphosphate biosynthetic process"/>
    <property type="evidence" value="ECO:0007669"/>
    <property type="project" value="UniProtKB-UniPathway"/>
</dbReference>
<dbReference type="PANTHER" id="PTHR13847">
    <property type="entry name" value="SARCOSINE DEHYDROGENASE-RELATED"/>
    <property type="match status" value="1"/>
</dbReference>
<evidence type="ECO:0000259" key="4">
    <source>
        <dbReference type="Pfam" id="PF01266"/>
    </source>
</evidence>
<dbReference type="GO" id="GO:0050660">
    <property type="term" value="F:flavin adenine dinucleotide binding"/>
    <property type="evidence" value="ECO:0007669"/>
    <property type="project" value="InterPro"/>
</dbReference>
<dbReference type="SUPFAM" id="SSF51905">
    <property type="entry name" value="FAD/NAD(P)-binding domain"/>
    <property type="match status" value="1"/>
</dbReference>
<gene>
    <name evidence="5" type="primary">thiO</name>
    <name evidence="5" type="ORF">BSF38_00758</name>
</gene>
<evidence type="ECO:0000256" key="2">
    <source>
        <dbReference type="ARBA" id="ARBA00022977"/>
    </source>
</evidence>
<dbReference type="GO" id="GO:0009228">
    <property type="term" value="P:thiamine biosynthetic process"/>
    <property type="evidence" value="ECO:0007669"/>
    <property type="project" value="UniProtKB-KW"/>
</dbReference>
<proteinExistence type="predicted"/>
<dbReference type="InterPro" id="IPR006076">
    <property type="entry name" value="FAD-dep_OxRdtase"/>
</dbReference>
<dbReference type="Gene3D" id="3.50.50.60">
    <property type="entry name" value="FAD/NAD(P)-binding domain"/>
    <property type="match status" value="1"/>
</dbReference>
<organism evidence="5 6">
    <name type="scientific">Paludisphaera borealis</name>
    <dbReference type="NCBI Taxonomy" id="1387353"/>
    <lineage>
        <taxon>Bacteria</taxon>
        <taxon>Pseudomonadati</taxon>
        <taxon>Planctomycetota</taxon>
        <taxon>Planctomycetia</taxon>
        <taxon>Isosphaerales</taxon>
        <taxon>Isosphaeraceae</taxon>
        <taxon>Paludisphaera</taxon>
    </lineage>
</organism>
<dbReference type="UniPathway" id="UPA00060"/>
<keyword evidence="6" id="KW-1185">Reference proteome</keyword>
<dbReference type="AlphaFoldDB" id="A0A1U7CK99"/>
<dbReference type="EMBL" id="CP019082">
    <property type="protein sequence ID" value="APW59337.1"/>
    <property type="molecule type" value="Genomic_DNA"/>
</dbReference>
<accession>A0A1U7CK99</accession>
<dbReference type="RefSeq" id="WP_076343531.1">
    <property type="nucleotide sequence ID" value="NZ_CP019082.1"/>
</dbReference>
<feature type="domain" description="FAD dependent oxidoreductase" evidence="4">
    <location>
        <begin position="6"/>
        <end position="352"/>
    </location>
</feature>
<dbReference type="OrthoDB" id="9794226at2"/>
<dbReference type="InterPro" id="IPR012727">
    <property type="entry name" value="Gly_oxidase_ThiO"/>
</dbReference>
<dbReference type="InterPro" id="IPR036188">
    <property type="entry name" value="FAD/NAD-bd_sf"/>
</dbReference>
<dbReference type="STRING" id="1387353.BSF38_00758"/>
<reference evidence="6" key="1">
    <citation type="submission" date="2016-12" db="EMBL/GenBank/DDBJ databases">
        <title>Comparative genomics of four Isosphaeraceae planctomycetes: a common pool of plasmids and glycoside hydrolase genes.</title>
        <authorList>
            <person name="Ivanova A."/>
        </authorList>
    </citation>
    <scope>NUCLEOTIDE SEQUENCE [LARGE SCALE GENOMIC DNA]</scope>
    <source>
        <strain evidence="6">PX4</strain>
    </source>
</reference>
<protein>
    <submittedName>
        <fullName evidence="5">Glycine oxidase</fullName>
        <ecNumber evidence="5">1.4.3.19</ecNumber>
    </submittedName>
</protein>
<dbReference type="EC" id="1.4.3.19" evidence="5"/>
<dbReference type="Proteomes" id="UP000186309">
    <property type="component" value="Chromosome"/>
</dbReference>
<dbReference type="PANTHER" id="PTHR13847:SF289">
    <property type="entry name" value="GLYCINE OXIDASE"/>
    <property type="match status" value="1"/>
</dbReference>
<dbReference type="KEGG" id="pbor:BSF38_00758"/>
<evidence type="ECO:0000313" key="5">
    <source>
        <dbReference type="EMBL" id="APW59337.1"/>
    </source>
</evidence>
<dbReference type="SUPFAM" id="SSF54373">
    <property type="entry name" value="FAD-linked reductases, C-terminal domain"/>
    <property type="match status" value="1"/>
</dbReference>
<dbReference type="Pfam" id="PF01266">
    <property type="entry name" value="DAO"/>
    <property type="match status" value="1"/>
</dbReference>
<evidence type="ECO:0000256" key="1">
    <source>
        <dbReference type="ARBA" id="ARBA00004948"/>
    </source>
</evidence>
<dbReference type="NCBIfam" id="TIGR02352">
    <property type="entry name" value="thiamin_ThiO"/>
    <property type="match status" value="1"/>
</dbReference>
<keyword evidence="3 5" id="KW-0560">Oxidoreductase</keyword>
<dbReference type="GO" id="GO:0005737">
    <property type="term" value="C:cytoplasm"/>
    <property type="evidence" value="ECO:0007669"/>
    <property type="project" value="TreeGrafter"/>
</dbReference>
<keyword evidence="2" id="KW-0784">Thiamine biosynthesis</keyword>